<dbReference type="GO" id="GO:0072686">
    <property type="term" value="C:mitotic spindle"/>
    <property type="evidence" value="ECO:0007669"/>
    <property type="project" value="TreeGrafter"/>
</dbReference>
<comment type="subcellular location">
    <subcellularLocation>
        <location evidence="1">Cytoplasm</location>
        <location evidence="1">Cytoskeleton</location>
    </subcellularLocation>
</comment>
<dbReference type="AlphaFoldDB" id="A0A8X7UMJ2"/>
<dbReference type="GO" id="GO:0008574">
    <property type="term" value="F:plus-end-directed microtubule motor activity"/>
    <property type="evidence" value="ECO:0007669"/>
    <property type="project" value="TreeGrafter"/>
</dbReference>
<organism evidence="5 6">
    <name type="scientific">Brassica carinata</name>
    <name type="common">Ethiopian mustard</name>
    <name type="synonym">Abyssinian cabbage</name>
    <dbReference type="NCBI Taxonomy" id="52824"/>
    <lineage>
        <taxon>Eukaryota</taxon>
        <taxon>Viridiplantae</taxon>
        <taxon>Streptophyta</taxon>
        <taxon>Embryophyta</taxon>
        <taxon>Tracheophyta</taxon>
        <taxon>Spermatophyta</taxon>
        <taxon>Magnoliopsida</taxon>
        <taxon>eudicotyledons</taxon>
        <taxon>Gunneridae</taxon>
        <taxon>Pentapetalae</taxon>
        <taxon>rosids</taxon>
        <taxon>malvids</taxon>
        <taxon>Brassicales</taxon>
        <taxon>Brassicaceae</taxon>
        <taxon>Brassiceae</taxon>
        <taxon>Brassica</taxon>
    </lineage>
</organism>
<dbReference type="Proteomes" id="UP000886595">
    <property type="component" value="Unassembled WGS sequence"/>
</dbReference>
<name>A0A8X7UMJ2_BRACI</name>
<gene>
    <name evidence="5" type="ORF">Bca52824_044994</name>
</gene>
<proteinExistence type="predicted"/>
<accession>A0A8X7UMJ2</accession>
<evidence type="ECO:0000256" key="3">
    <source>
        <dbReference type="ARBA" id="ARBA00023175"/>
    </source>
</evidence>
<sequence length="370" mass="41565">MEEHSHSFLAHKYDATRDLESRIGKTADTYTSGVAALKELSAMVQKKASFDLENTNSSIGSQIEAVEQLLIASATEAATVAEDIRDSLNDQKELLALAARQQEQGLVRSMRSAQQISNTASTIFSNIYNQAHDMVKAVRESQAEKSKQLAAFEIRFREEAEREEKQALHDIGLILTQLTSKKAAMVSDASRNIHEHDVQEEKILQKQMSCMQQVSIGAKKELCEYLKKAKTEFTENTIASAESITVMDHYLEDCLGRAIESKKLWETTETGVKNLNMKYQQELNVTMGDMAKENGKLHDEFASTFSTLDANFGTRTNELHAAVNDSLMEDRENKATTDAIVETSMKQVDQRKNETPKKLPITVPKLRLRR</sequence>
<comment type="caution">
    <text evidence="5">The sequence shown here is derived from an EMBL/GenBank/DDBJ whole genome shotgun (WGS) entry which is preliminary data.</text>
</comment>
<evidence type="ECO:0000256" key="4">
    <source>
        <dbReference type="ARBA" id="ARBA00023212"/>
    </source>
</evidence>
<evidence type="ECO:0000256" key="1">
    <source>
        <dbReference type="ARBA" id="ARBA00004245"/>
    </source>
</evidence>
<protein>
    <submittedName>
        <fullName evidence="5">Uncharacterized protein</fullName>
    </submittedName>
</protein>
<keyword evidence="4" id="KW-0206">Cytoskeleton</keyword>
<keyword evidence="6" id="KW-1185">Reference proteome</keyword>
<dbReference type="GO" id="GO:0005876">
    <property type="term" value="C:spindle microtubule"/>
    <property type="evidence" value="ECO:0007669"/>
    <property type="project" value="TreeGrafter"/>
</dbReference>
<keyword evidence="2" id="KW-0963">Cytoplasm</keyword>
<dbReference type="PANTHER" id="PTHR47970">
    <property type="entry name" value="KINESIN-LIKE PROTEIN KIF11"/>
    <property type="match status" value="1"/>
</dbReference>
<dbReference type="EMBL" id="JAAMPC010000010">
    <property type="protein sequence ID" value="KAG2285390.1"/>
    <property type="molecule type" value="Genomic_DNA"/>
</dbReference>
<reference evidence="5 6" key="1">
    <citation type="submission" date="2020-02" db="EMBL/GenBank/DDBJ databases">
        <authorList>
            <person name="Ma Q."/>
            <person name="Huang Y."/>
            <person name="Song X."/>
            <person name="Pei D."/>
        </authorList>
    </citation>
    <scope>NUCLEOTIDE SEQUENCE [LARGE SCALE GENOMIC DNA]</scope>
    <source>
        <strain evidence="5">Sxm20200214</strain>
        <tissue evidence="5">Leaf</tissue>
    </source>
</reference>
<evidence type="ECO:0000313" key="6">
    <source>
        <dbReference type="Proteomes" id="UP000886595"/>
    </source>
</evidence>
<dbReference type="OrthoDB" id="3176171at2759"/>
<dbReference type="PANTHER" id="PTHR47970:SF32">
    <property type="entry name" value="KINESIN-LIKE PROTEIN KIN-5B"/>
    <property type="match status" value="1"/>
</dbReference>
<evidence type="ECO:0000256" key="2">
    <source>
        <dbReference type="ARBA" id="ARBA00022490"/>
    </source>
</evidence>
<keyword evidence="3" id="KW-0505">Motor protein</keyword>
<evidence type="ECO:0000313" key="5">
    <source>
        <dbReference type="EMBL" id="KAG2285390.1"/>
    </source>
</evidence>
<dbReference type="InterPro" id="IPR047149">
    <property type="entry name" value="KIF11-like"/>
</dbReference>
<dbReference type="GO" id="GO:0090307">
    <property type="term" value="P:mitotic spindle assembly"/>
    <property type="evidence" value="ECO:0007669"/>
    <property type="project" value="TreeGrafter"/>
</dbReference>
<dbReference type="GO" id="GO:0051231">
    <property type="term" value="P:spindle elongation"/>
    <property type="evidence" value="ECO:0007669"/>
    <property type="project" value="TreeGrafter"/>
</dbReference>